<sequence length="112" mass="12990">MMGEIMGCMSGELSTKLQPSEQKHNCLPQNQQQGLFSSDNLMKEEKEAEEMTRKKGVFLQTNDKYFPIRYFFILNSGLTLSNKCLVVCLYFREQNQVCLILTKYFGNQAKFP</sequence>
<evidence type="ECO:0000313" key="2">
    <source>
        <dbReference type="Proteomes" id="UP001476798"/>
    </source>
</evidence>
<proteinExistence type="predicted"/>
<reference evidence="1 2" key="1">
    <citation type="submission" date="2021-06" db="EMBL/GenBank/DDBJ databases">
        <authorList>
            <person name="Palmer J.M."/>
        </authorList>
    </citation>
    <scope>NUCLEOTIDE SEQUENCE [LARGE SCALE GENOMIC DNA]</scope>
    <source>
        <strain evidence="1 2">GA_2019</strain>
        <tissue evidence="1">Muscle</tissue>
    </source>
</reference>
<evidence type="ECO:0000313" key="1">
    <source>
        <dbReference type="EMBL" id="MEQ2164765.1"/>
    </source>
</evidence>
<protein>
    <submittedName>
        <fullName evidence="1">Uncharacterized protein</fullName>
    </submittedName>
</protein>
<comment type="caution">
    <text evidence="1">The sequence shown here is derived from an EMBL/GenBank/DDBJ whole genome shotgun (WGS) entry which is preliminary data.</text>
</comment>
<organism evidence="1 2">
    <name type="scientific">Goodea atripinnis</name>
    <dbReference type="NCBI Taxonomy" id="208336"/>
    <lineage>
        <taxon>Eukaryota</taxon>
        <taxon>Metazoa</taxon>
        <taxon>Chordata</taxon>
        <taxon>Craniata</taxon>
        <taxon>Vertebrata</taxon>
        <taxon>Euteleostomi</taxon>
        <taxon>Actinopterygii</taxon>
        <taxon>Neopterygii</taxon>
        <taxon>Teleostei</taxon>
        <taxon>Neoteleostei</taxon>
        <taxon>Acanthomorphata</taxon>
        <taxon>Ovalentaria</taxon>
        <taxon>Atherinomorphae</taxon>
        <taxon>Cyprinodontiformes</taxon>
        <taxon>Goodeidae</taxon>
        <taxon>Goodea</taxon>
    </lineage>
</organism>
<keyword evidence="2" id="KW-1185">Reference proteome</keyword>
<dbReference type="EMBL" id="JAHRIO010020579">
    <property type="protein sequence ID" value="MEQ2164765.1"/>
    <property type="molecule type" value="Genomic_DNA"/>
</dbReference>
<name>A0ABV0N056_9TELE</name>
<dbReference type="Proteomes" id="UP001476798">
    <property type="component" value="Unassembled WGS sequence"/>
</dbReference>
<accession>A0ABV0N056</accession>
<gene>
    <name evidence="1" type="ORF">GOODEAATRI_010169</name>
</gene>